<name>A0A1I4CW81_9HYPH</name>
<sequence>MFKRMCASAAVLGLLAFPAFANCEQELSKLKDAVTTAETGAATEQSGVPATKHQEEVLSGEKAATEGTDTTGSVEAVSPHQKEVTGMKKGSTDAAHPSEMMKEAGDLAKSGDEAGCMEKVEQIKTMIGETD</sequence>
<keyword evidence="4" id="KW-1185">Reference proteome</keyword>
<evidence type="ECO:0000313" key="3">
    <source>
        <dbReference type="EMBL" id="SFK84467.1"/>
    </source>
</evidence>
<protein>
    <submittedName>
        <fullName evidence="3">Uncharacterized protein</fullName>
    </submittedName>
</protein>
<organism evidence="3 4">
    <name type="scientific">Neomesorhizobium albiziae</name>
    <dbReference type="NCBI Taxonomy" id="335020"/>
    <lineage>
        <taxon>Bacteria</taxon>
        <taxon>Pseudomonadati</taxon>
        <taxon>Pseudomonadota</taxon>
        <taxon>Alphaproteobacteria</taxon>
        <taxon>Hyphomicrobiales</taxon>
        <taxon>Phyllobacteriaceae</taxon>
        <taxon>Neomesorhizobium</taxon>
    </lineage>
</organism>
<reference evidence="3 4" key="1">
    <citation type="submission" date="2016-10" db="EMBL/GenBank/DDBJ databases">
        <authorList>
            <person name="Varghese N."/>
            <person name="Submissions S."/>
        </authorList>
    </citation>
    <scope>NUCLEOTIDE SEQUENCE [LARGE SCALE GENOMIC DNA]</scope>
    <source>
        <strain evidence="3 4">DSM 21822</strain>
    </source>
</reference>
<dbReference type="EMBL" id="FOSL01000014">
    <property type="protein sequence ID" value="SFK84467.1"/>
    <property type="molecule type" value="Genomic_DNA"/>
</dbReference>
<keyword evidence="2" id="KW-0732">Signal</keyword>
<evidence type="ECO:0000313" key="4">
    <source>
        <dbReference type="Proteomes" id="UP000323300"/>
    </source>
</evidence>
<proteinExistence type="predicted"/>
<dbReference type="AlphaFoldDB" id="A0A1I4CW81"/>
<gene>
    <name evidence="3" type="ORF">SAMN04488498_114102</name>
</gene>
<feature type="region of interest" description="Disordered" evidence="1">
    <location>
        <begin position="36"/>
        <end position="98"/>
    </location>
</feature>
<accession>A0A1I4CW81</accession>
<evidence type="ECO:0000256" key="2">
    <source>
        <dbReference type="SAM" id="SignalP"/>
    </source>
</evidence>
<feature type="chain" id="PRO_5009302606" evidence="2">
    <location>
        <begin position="22"/>
        <end position="131"/>
    </location>
</feature>
<dbReference type="RefSeq" id="WP_149762179.1">
    <property type="nucleotide sequence ID" value="NZ_BSPE01000024.1"/>
</dbReference>
<feature type="signal peptide" evidence="2">
    <location>
        <begin position="1"/>
        <end position="21"/>
    </location>
</feature>
<dbReference type="OrthoDB" id="8283046at2"/>
<dbReference type="Proteomes" id="UP000323300">
    <property type="component" value="Unassembled WGS sequence"/>
</dbReference>
<evidence type="ECO:0000256" key="1">
    <source>
        <dbReference type="SAM" id="MobiDB-lite"/>
    </source>
</evidence>